<evidence type="ECO:0000256" key="2">
    <source>
        <dbReference type="ARBA" id="ARBA00011901"/>
    </source>
</evidence>
<keyword evidence="4" id="KW-0961">Cell wall biogenesis/degradation</keyword>
<dbReference type="Pfam" id="PF01510">
    <property type="entry name" value="Amidase_2"/>
    <property type="match status" value="1"/>
</dbReference>
<dbReference type="Gene3D" id="3.40.80.10">
    <property type="entry name" value="Peptidoglycan recognition protein-like"/>
    <property type="match status" value="1"/>
</dbReference>
<dbReference type="PROSITE" id="PS51781">
    <property type="entry name" value="SH3B"/>
    <property type="match status" value="1"/>
</dbReference>
<keyword evidence="3 6" id="KW-0378">Hydrolase</keyword>
<dbReference type="EMBL" id="JAVDQD010000002">
    <property type="protein sequence ID" value="MDR6238595.1"/>
    <property type="molecule type" value="Genomic_DNA"/>
</dbReference>
<proteinExistence type="predicted"/>
<dbReference type="GO" id="GO:0071555">
    <property type="term" value="P:cell wall organization"/>
    <property type="evidence" value="ECO:0007669"/>
    <property type="project" value="UniProtKB-KW"/>
</dbReference>
<dbReference type="InterPro" id="IPR051206">
    <property type="entry name" value="NAMLAA_amidase_2"/>
</dbReference>
<dbReference type="Pfam" id="PF08239">
    <property type="entry name" value="SH3_3"/>
    <property type="match status" value="1"/>
</dbReference>
<organism evidence="6 7">
    <name type="scientific">Aureibacter tunicatorum</name>
    <dbReference type="NCBI Taxonomy" id="866807"/>
    <lineage>
        <taxon>Bacteria</taxon>
        <taxon>Pseudomonadati</taxon>
        <taxon>Bacteroidota</taxon>
        <taxon>Cytophagia</taxon>
        <taxon>Cytophagales</taxon>
        <taxon>Persicobacteraceae</taxon>
        <taxon>Aureibacter</taxon>
    </lineage>
</organism>
<keyword evidence="7" id="KW-1185">Reference proteome</keyword>
<gene>
    <name evidence="6" type="ORF">HNQ88_001632</name>
</gene>
<protein>
    <recommendedName>
        <fullName evidence="2">N-acetylmuramoyl-L-alanine amidase</fullName>
        <ecNumber evidence="2">3.5.1.28</ecNumber>
    </recommendedName>
</protein>
<dbReference type="PANTHER" id="PTHR30417:SF1">
    <property type="entry name" value="N-ACETYLMURAMOYL-L-ALANINE AMIDASE AMID"/>
    <property type="match status" value="1"/>
</dbReference>
<dbReference type="InterPro" id="IPR002502">
    <property type="entry name" value="Amidase_domain"/>
</dbReference>
<name>A0AAE3XLA4_9BACT</name>
<dbReference type="SUPFAM" id="SSF55846">
    <property type="entry name" value="N-acetylmuramoyl-L-alanine amidase-like"/>
    <property type="match status" value="1"/>
</dbReference>
<reference evidence="6" key="1">
    <citation type="submission" date="2023-07" db="EMBL/GenBank/DDBJ databases">
        <title>Genomic Encyclopedia of Type Strains, Phase IV (KMG-IV): sequencing the most valuable type-strain genomes for metagenomic binning, comparative biology and taxonomic classification.</title>
        <authorList>
            <person name="Goeker M."/>
        </authorList>
    </citation>
    <scope>NUCLEOTIDE SEQUENCE</scope>
    <source>
        <strain evidence="6">DSM 26174</strain>
    </source>
</reference>
<evidence type="ECO:0000259" key="5">
    <source>
        <dbReference type="PROSITE" id="PS51781"/>
    </source>
</evidence>
<comment type="caution">
    <text evidence="6">The sequence shown here is derived from an EMBL/GenBank/DDBJ whole genome shotgun (WGS) entry which is preliminary data.</text>
</comment>
<dbReference type="GO" id="GO:0008745">
    <property type="term" value="F:N-acetylmuramoyl-L-alanine amidase activity"/>
    <property type="evidence" value="ECO:0007669"/>
    <property type="project" value="UniProtKB-EC"/>
</dbReference>
<dbReference type="InterPro" id="IPR003646">
    <property type="entry name" value="SH3-like_bac-type"/>
</dbReference>
<dbReference type="GO" id="GO:0009253">
    <property type="term" value="P:peptidoglycan catabolic process"/>
    <property type="evidence" value="ECO:0007669"/>
    <property type="project" value="InterPro"/>
</dbReference>
<evidence type="ECO:0000256" key="4">
    <source>
        <dbReference type="ARBA" id="ARBA00023316"/>
    </source>
</evidence>
<dbReference type="InterPro" id="IPR036505">
    <property type="entry name" value="Amidase/PGRP_sf"/>
</dbReference>
<dbReference type="SMART" id="SM00644">
    <property type="entry name" value="Ami_2"/>
    <property type="match status" value="1"/>
</dbReference>
<dbReference type="Proteomes" id="UP001185092">
    <property type="component" value="Unassembled WGS sequence"/>
</dbReference>
<dbReference type="GO" id="GO:0009254">
    <property type="term" value="P:peptidoglycan turnover"/>
    <property type="evidence" value="ECO:0007669"/>
    <property type="project" value="TreeGrafter"/>
</dbReference>
<accession>A0AAE3XLA4</accession>
<comment type="catalytic activity">
    <reaction evidence="1">
        <text>Hydrolyzes the link between N-acetylmuramoyl residues and L-amino acid residues in certain cell-wall glycopeptides.</text>
        <dbReference type="EC" id="3.5.1.28"/>
    </reaction>
</comment>
<dbReference type="RefSeq" id="WP_309938101.1">
    <property type="nucleotide sequence ID" value="NZ_AP025305.1"/>
</dbReference>
<evidence type="ECO:0000256" key="1">
    <source>
        <dbReference type="ARBA" id="ARBA00001561"/>
    </source>
</evidence>
<dbReference type="EC" id="3.5.1.28" evidence="2"/>
<feature type="domain" description="SH3b" evidence="5">
    <location>
        <begin position="216"/>
        <end position="278"/>
    </location>
</feature>
<dbReference type="PANTHER" id="PTHR30417">
    <property type="entry name" value="N-ACETYLMURAMOYL-L-ALANINE AMIDASE AMID"/>
    <property type="match status" value="1"/>
</dbReference>
<dbReference type="AlphaFoldDB" id="A0AAE3XLA4"/>
<dbReference type="CDD" id="cd06583">
    <property type="entry name" value="PGRP"/>
    <property type="match status" value="1"/>
</dbReference>
<dbReference type="Gene3D" id="2.30.30.40">
    <property type="entry name" value="SH3 Domains"/>
    <property type="match status" value="1"/>
</dbReference>
<evidence type="ECO:0000313" key="6">
    <source>
        <dbReference type="EMBL" id="MDR6238595.1"/>
    </source>
</evidence>
<sequence>MLTIENHKFEEQVSDITHMSCPKNTKKLNGGKPDCIVIHYTASPSAKQAAEYLRRNDVKASAHIVLGRKGHVYQLVPFDTVSWHAGASSLNGRSGFNDFSIGIEIDNAGVLNKVGEKYQAWFGKSIPENEVIKATHRNESNPRYWHAYTEAQIDKIFEICEALIKAYPSIKSIHGHEEISPGRKSDPGPAFPLDRLRDRFFSNRKSNTESLEINEHTGGRVNVSKLNVRSLPSYSASTVSAPLSFGTELKILDEHNGWLKVETRSEGWVAGEFVSLDKS</sequence>
<evidence type="ECO:0000313" key="7">
    <source>
        <dbReference type="Proteomes" id="UP001185092"/>
    </source>
</evidence>
<dbReference type="SMART" id="SM00287">
    <property type="entry name" value="SH3b"/>
    <property type="match status" value="1"/>
</dbReference>
<evidence type="ECO:0000256" key="3">
    <source>
        <dbReference type="ARBA" id="ARBA00022801"/>
    </source>
</evidence>